<sequence length="406" mass="41237">MTEAKTESTDTTRGGAEDTKPDPTTETAATTTPDTPSTGNDDSRAAQETSRTPFATLFLGGFIAAALGYGAAYYGEFGLFGAGEDEALVEVVAAQEARIDAIEAALGAPDEVTERLDASDAGLTELQQNFGSLAQNIDSLDERIGGVEAGLAGLAPGEDAEGQTAGVDLSMIEDLTDAQNSIQGQLSQRIDELAAQVAALEPGASTDSVAALEQRLADLSAQIDAQSEAIAGAETAAETETRRIAAQAAISEMRAAIESGAPFADAVGAFEDASGQDVPEALSAPAGQGVATLSSLQDSFDAAARDGLDASLAVTAGDGALSRIGAFVKAQTGARALSEQEGSGPDAVLSRAQARLNEGDLRAALTELDALPQEGRDAMSDWIARAETRLRASAALADLSPTSNAN</sequence>
<dbReference type="InterPro" id="IPR019133">
    <property type="entry name" value="MIC60"/>
</dbReference>
<keyword evidence="4" id="KW-0472">Membrane</keyword>
<evidence type="ECO:0000256" key="2">
    <source>
        <dbReference type="ARBA" id="ARBA00022692"/>
    </source>
</evidence>
<evidence type="ECO:0000256" key="4">
    <source>
        <dbReference type="ARBA" id="ARBA00023136"/>
    </source>
</evidence>
<feature type="compositionally biased region" description="Low complexity" evidence="6">
    <location>
        <begin position="24"/>
        <end position="38"/>
    </location>
</feature>
<evidence type="ECO:0000313" key="8">
    <source>
        <dbReference type="Proteomes" id="UP000184040"/>
    </source>
</evidence>
<feature type="region of interest" description="Disordered" evidence="6">
    <location>
        <begin position="1"/>
        <end position="48"/>
    </location>
</feature>
<keyword evidence="5" id="KW-0175">Coiled coil</keyword>
<keyword evidence="3" id="KW-1133">Transmembrane helix</keyword>
<evidence type="ECO:0000256" key="3">
    <source>
        <dbReference type="ARBA" id="ARBA00022989"/>
    </source>
</evidence>
<evidence type="ECO:0000313" key="7">
    <source>
        <dbReference type="EMBL" id="SHI67796.1"/>
    </source>
</evidence>
<dbReference type="STRING" id="313368.SAMN04488012_102248"/>
<dbReference type="GO" id="GO:0016020">
    <property type="term" value="C:membrane"/>
    <property type="evidence" value="ECO:0007669"/>
    <property type="project" value="UniProtKB-SubCell"/>
</dbReference>
<evidence type="ECO:0000256" key="5">
    <source>
        <dbReference type="SAM" id="Coils"/>
    </source>
</evidence>
<reference evidence="7 8" key="1">
    <citation type="submission" date="2016-11" db="EMBL/GenBank/DDBJ databases">
        <authorList>
            <person name="Jaros S."/>
            <person name="Januszkiewicz K."/>
            <person name="Wedrychowicz H."/>
        </authorList>
    </citation>
    <scope>NUCLEOTIDE SEQUENCE [LARGE SCALE GENOMIC DNA]</scope>
    <source>
        <strain evidence="7 8">DSM 26892</strain>
    </source>
</reference>
<evidence type="ECO:0000256" key="6">
    <source>
        <dbReference type="SAM" id="MobiDB-lite"/>
    </source>
</evidence>
<dbReference type="RefSeq" id="WP_073127014.1">
    <property type="nucleotide sequence ID" value="NZ_FQZA01000002.1"/>
</dbReference>
<accession>A0A1M6D3I3</accession>
<evidence type="ECO:0000256" key="1">
    <source>
        <dbReference type="ARBA" id="ARBA00004370"/>
    </source>
</evidence>
<organism evidence="7 8">
    <name type="scientific">Palleronia salina</name>
    <dbReference type="NCBI Taxonomy" id="313368"/>
    <lineage>
        <taxon>Bacteria</taxon>
        <taxon>Pseudomonadati</taxon>
        <taxon>Pseudomonadota</taxon>
        <taxon>Alphaproteobacteria</taxon>
        <taxon>Rhodobacterales</taxon>
        <taxon>Roseobacteraceae</taxon>
        <taxon>Palleronia</taxon>
    </lineage>
</organism>
<keyword evidence="8" id="KW-1185">Reference proteome</keyword>
<dbReference type="Pfam" id="PF09731">
    <property type="entry name" value="Mitofilin"/>
    <property type="match status" value="1"/>
</dbReference>
<dbReference type="EMBL" id="FQZA01000002">
    <property type="protein sequence ID" value="SHI67796.1"/>
    <property type="molecule type" value="Genomic_DNA"/>
</dbReference>
<name>A0A1M6D3I3_9RHOB</name>
<proteinExistence type="predicted"/>
<feature type="compositionally biased region" description="Basic and acidic residues" evidence="6">
    <location>
        <begin position="1"/>
        <end position="23"/>
    </location>
</feature>
<dbReference type="AlphaFoldDB" id="A0A1M6D3I3"/>
<protein>
    <submittedName>
        <fullName evidence="7">Inner membrane protein</fullName>
    </submittedName>
</protein>
<feature type="coiled-coil region" evidence="5">
    <location>
        <begin position="209"/>
        <end position="236"/>
    </location>
</feature>
<gene>
    <name evidence="7" type="ORF">SAMN04488012_102248</name>
</gene>
<keyword evidence="2" id="KW-0812">Transmembrane</keyword>
<dbReference type="Gene3D" id="1.10.287.1490">
    <property type="match status" value="1"/>
</dbReference>
<dbReference type="Proteomes" id="UP000184040">
    <property type="component" value="Unassembled WGS sequence"/>
</dbReference>
<comment type="subcellular location">
    <subcellularLocation>
        <location evidence="1">Membrane</location>
    </subcellularLocation>
</comment>